<dbReference type="SUPFAM" id="SSF48371">
    <property type="entry name" value="ARM repeat"/>
    <property type="match status" value="1"/>
</dbReference>
<sequence length="203" mass="23935">MDQYFHQMEKVVKERKTSSRIRFMFQDIMDLRVHNWVSRRADQGPKTIEQIHKEAKIEEQEEQRRVQQQLLNKDSKRRPDPRDQRDQREQREQREPRAPREETWNTVPMTKSSRTIDPTKIPKISKLDENKFNDSSERYVTACKQTAVSRQSGSDWKLNRFKDESSPQMDEKIQLGPRAQVTWVKGSSGGAKASDSGKKTCND</sequence>
<dbReference type="PANTHER" id="PTHR23253">
    <property type="entry name" value="EUKARYOTIC TRANSLATION INITIATION FACTOR 4 GAMMA"/>
    <property type="match status" value="1"/>
</dbReference>
<evidence type="ECO:0000313" key="3">
    <source>
        <dbReference type="Proteomes" id="UP000314294"/>
    </source>
</evidence>
<dbReference type="GO" id="GO:0016281">
    <property type="term" value="C:eukaryotic translation initiation factor 4F complex"/>
    <property type="evidence" value="ECO:0007669"/>
    <property type="project" value="TreeGrafter"/>
</dbReference>
<keyword evidence="2" id="KW-0396">Initiation factor</keyword>
<dbReference type="EMBL" id="SRLO01007778">
    <property type="protein sequence ID" value="TNN27758.1"/>
    <property type="molecule type" value="Genomic_DNA"/>
</dbReference>
<keyword evidence="2" id="KW-0648">Protein biosynthesis</keyword>
<accession>A0A4Z2EG83</accession>
<feature type="region of interest" description="Disordered" evidence="1">
    <location>
        <begin position="55"/>
        <end position="122"/>
    </location>
</feature>
<gene>
    <name evidence="2" type="primary">Eif4g3_1</name>
    <name evidence="2" type="ORF">EYF80_062095</name>
</gene>
<dbReference type="PANTHER" id="PTHR23253:SF23">
    <property type="entry name" value="EUKARYOTIC TRANSLATION INITIATION FACTOR 4 GAMMA 3"/>
    <property type="match status" value="1"/>
</dbReference>
<feature type="compositionally biased region" description="Basic and acidic residues" evidence="1">
    <location>
        <begin position="73"/>
        <end position="103"/>
    </location>
</feature>
<evidence type="ECO:0000313" key="2">
    <source>
        <dbReference type="EMBL" id="TNN27758.1"/>
    </source>
</evidence>
<dbReference type="OrthoDB" id="8959815at2759"/>
<comment type="caution">
    <text evidence="2">The sequence shown here is derived from an EMBL/GenBank/DDBJ whole genome shotgun (WGS) entry which is preliminary data.</text>
</comment>
<name>A0A4Z2EG83_9TELE</name>
<evidence type="ECO:0000256" key="1">
    <source>
        <dbReference type="SAM" id="MobiDB-lite"/>
    </source>
</evidence>
<dbReference type="Proteomes" id="UP000314294">
    <property type="component" value="Unassembled WGS sequence"/>
</dbReference>
<dbReference type="Gene3D" id="1.25.40.180">
    <property type="match status" value="1"/>
</dbReference>
<proteinExistence type="predicted"/>
<protein>
    <submittedName>
        <fullName evidence="2">Eukaryotic translation initiation factor 4 gamma 3</fullName>
    </submittedName>
</protein>
<feature type="compositionally biased region" description="Polar residues" evidence="1">
    <location>
        <begin position="104"/>
        <end position="116"/>
    </location>
</feature>
<keyword evidence="3" id="KW-1185">Reference proteome</keyword>
<dbReference type="InterPro" id="IPR016024">
    <property type="entry name" value="ARM-type_fold"/>
</dbReference>
<dbReference type="AlphaFoldDB" id="A0A4Z2EG83"/>
<organism evidence="2 3">
    <name type="scientific">Liparis tanakae</name>
    <name type="common">Tanaka's snailfish</name>
    <dbReference type="NCBI Taxonomy" id="230148"/>
    <lineage>
        <taxon>Eukaryota</taxon>
        <taxon>Metazoa</taxon>
        <taxon>Chordata</taxon>
        <taxon>Craniata</taxon>
        <taxon>Vertebrata</taxon>
        <taxon>Euteleostomi</taxon>
        <taxon>Actinopterygii</taxon>
        <taxon>Neopterygii</taxon>
        <taxon>Teleostei</taxon>
        <taxon>Neoteleostei</taxon>
        <taxon>Acanthomorphata</taxon>
        <taxon>Eupercaria</taxon>
        <taxon>Perciformes</taxon>
        <taxon>Cottioidei</taxon>
        <taxon>Cottales</taxon>
        <taxon>Liparidae</taxon>
        <taxon>Liparis</taxon>
    </lineage>
</organism>
<reference evidence="2 3" key="1">
    <citation type="submission" date="2019-03" db="EMBL/GenBank/DDBJ databases">
        <title>First draft genome of Liparis tanakae, snailfish: a comprehensive survey of snailfish specific genes.</title>
        <authorList>
            <person name="Kim W."/>
            <person name="Song I."/>
            <person name="Jeong J.-H."/>
            <person name="Kim D."/>
            <person name="Kim S."/>
            <person name="Ryu S."/>
            <person name="Song J.Y."/>
            <person name="Lee S.K."/>
        </authorList>
    </citation>
    <scope>NUCLEOTIDE SEQUENCE [LARGE SCALE GENOMIC DNA]</scope>
    <source>
        <tissue evidence="2">Muscle</tissue>
    </source>
</reference>
<dbReference type="GO" id="GO:0003743">
    <property type="term" value="F:translation initiation factor activity"/>
    <property type="evidence" value="ECO:0007669"/>
    <property type="project" value="UniProtKB-KW"/>
</dbReference>
<dbReference type="GO" id="GO:0003729">
    <property type="term" value="F:mRNA binding"/>
    <property type="evidence" value="ECO:0007669"/>
    <property type="project" value="TreeGrafter"/>
</dbReference>
<feature type="region of interest" description="Disordered" evidence="1">
    <location>
        <begin position="184"/>
        <end position="203"/>
    </location>
</feature>
<feature type="compositionally biased region" description="Basic and acidic residues" evidence="1">
    <location>
        <begin position="55"/>
        <end position="65"/>
    </location>
</feature>